<evidence type="ECO:0000313" key="4">
    <source>
        <dbReference type="EMBL" id="KAE8691288.1"/>
    </source>
</evidence>
<name>A0A6A2ZHF5_HIBSY</name>
<dbReference type="Gene3D" id="3.30.420.10">
    <property type="entry name" value="Ribonuclease H-like superfamily/Ribonuclease H"/>
    <property type="match status" value="1"/>
</dbReference>
<dbReference type="PANTHER" id="PTHR42648">
    <property type="entry name" value="TRANSPOSASE, PUTATIVE-RELATED"/>
    <property type="match status" value="1"/>
</dbReference>
<dbReference type="Pfam" id="PF07727">
    <property type="entry name" value="RVT_2"/>
    <property type="match status" value="2"/>
</dbReference>
<comment type="caution">
    <text evidence="4">The sequence shown here is derived from an EMBL/GenBank/DDBJ whole genome shotgun (WGS) entry which is preliminary data.</text>
</comment>
<proteinExistence type="predicted"/>
<gene>
    <name evidence="4" type="ORF">F3Y22_tig00110890pilonHSYRG00621</name>
</gene>
<sequence length="505" mass="57549">MKNNSFYLKLGVDCDHVCLAKDEVRALWKKRMVHFNLKSLKYMQSNCFVTDLPKINIYDEKCETCHLGKPHRLPFSHNDVMRANLKLELAHSNLCGPMKTPSLNRSTYFVLFIDDLGVGLKVSIIEYGGEYVSKEFNDLCKEVGIHHQLTITHTSQQNGVFERRNGTILNMSIFMLIDKQLPMPFWVEVIATSMYMLNKLATKAVNRKTPLEAWFGFKPFVEHLKGDNVFNLETKKIMVMKDVTFDEETVTNDDVENDEIGNDSSTENTTDDEVIKAKTLANVYQSCNLIFVVPTSFSEASRWVYKNKFNPNGTVFKNKARYVVKGHTRIGGVDYGDTFSLVARLDTIRLLIAITGALSVQAQESSLWPEIVSIYVDDLLVKGSNVEFVSTFKLSMQEKFKMYNLVLMSYILSMEINQNELLKNDGEKLEDYSTFRSLVGNVHLGFAKRVLRYVKSTMCEELNYLETGSVLLNGYSDSDWARSLDGMKSTFGYVFNLGSSGICWS</sequence>
<dbReference type="InterPro" id="IPR012337">
    <property type="entry name" value="RNaseH-like_sf"/>
</dbReference>
<dbReference type="GO" id="GO:0003676">
    <property type="term" value="F:nucleic acid binding"/>
    <property type="evidence" value="ECO:0007669"/>
    <property type="project" value="InterPro"/>
</dbReference>
<evidence type="ECO:0000259" key="3">
    <source>
        <dbReference type="PROSITE" id="PS50994"/>
    </source>
</evidence>
<dbReference type="GO" id="GO:0015074">
    <property type="term" value="P:DNA integration"/>
    <property type="evidence" value="ECO:0007669"/>
    <property type="project" value="UniProtKB-KW"/>
</dbReference>
<dbReference type="PANTHER" id="PTHR42648:SF18">
    <property type="entry name" value="RETROTRANSPOSON, UNCLASSIFIED-LIKE PROTEIN"/>
    <property type="match status" value="1"/>
</dbReference>
<protein>
    <recommendedName>
        <fullName evidence="3">Integrase catalytic domain-containing protein</fullName>
    </recommendedName>
</protein>
<dbReference type="SUPFAM" id="SSF53098">
    <property type="entry name" value="Ribonuclease H-like"/>
    <property type="match status" value="1"/>
</dbReference>
<dbReference type="GO" id="GO:0016787">
    <property type="term" value="F:hydrolase activity"/>
    <property type="evidence" value="ECO:0007669"/>
    <property type="project" value="UniProtKB-KW"/>
</dbReference>
<dbReference type="GO" id="GO:0003887">
    <property type="term" value="F:DNA-directed DNA polymerase activity"/>
    <property type="evidence" value="ECO:0007669"/>
    <property type="project" value="UniProtKB-KW"/>
</dbReference>
<dbReference type="PROSITE" id="PS50994">
    <property type="entry name" value="INTEGRASE"/>
    <property type="match status" value="1"/>
</dbReference>
<keyword evidence="5" id="KW-1185">Reference proteome</keyword>
<dbReference type="InterPro" id="IPR039537">
    <property type="entry name" value="Retrotran_Ty1/copia-like"/>
</dbReference>
<dbReference type="AlphaFoldDB" id="A0A6A2ZHF5"/>
<evidence type="ECO:0000256" key="2">
    <source>
        <dbReference type="ARBA" id="ARBA00022801"/>
    </source>
</evidence>
<dbReference type="GO" id="GO:0004519">
    <property type="term" value="F:endonuclease activity"/>
    <property type="evidence" value="ECO:0007669"/>
    <property type="project" value="UniProtKB-KW"/>
</dbReference>
<evidence type="ECO:0000313" key="5">
    <source>
        <dbReference type="Proteomes" id="UP000436088"/>
    </source>
</evidence>
<keyword evidence="1" id="KW-0479">Metal-binding</keyword>
<dbReference type="EMBL" id="VEPZ02001149">
    <property type="protein sequence ID" value="KAE8691288.1"/>
    <property type="molecule type" value="Genomic_DNA"/>
</dbReference>
<dbReference type="Proteomes" id="UP000436088">
    <property type="component" value="Unassembled WGS sequence"/>
</dbReference>
<dbReference type="InterPro" id="IPR013103">
    <property type="entry name" value="RVT_2"/>
</dbReference>
<dbReference type="InterPro" id="IPR025724">
    <property type="entry name" value="GAG-pre-integrase_dom"/>
</dbReference>
<dbReference type="Pfam" id="PF13976">
    <property type="entry name" value="gag_pre-integrs"/>
    <property type="match status" value="1"/>
</dbReference>
<accession>A0A6A2ZHF5</accession>
<dbReference type="GO" id="GO:0003964">
    <property type="term" value="F:RNA-directed DNA polymerase activity"/>
    <property type="evidence" value="ECO:0007669"/>
    <property type="project" value="UniProtKB-KW"/>
</dbReference>
<dbReference type="GO" id="GO:0006310">
    <property type="term" value="P:DNA recombination"/>
    <property type="evidence" value="ECO:0007669"/>
    <property type="project" value="UniProtKB-KW"/>
</dbReference>
<dbReference type="InterPro" id="IPR036397">
    <property type="entry name" value="RNaseH_sf"/>
</dbReference>
<evidence type="ECO:0000256" key="1">
    <source>
        <dbReference type="ARBA" id="ARBA00022723"/>
    </source>
</evidence>
<keyword evidence="2" id="KW-0378">Hydrolase</keyword>
<dbReference type="GO" id="GO:0046872">
    <property type="term" value="F:metal ion binding"/>
    <property type="evidence" value="ECO:0007669"/>
    <property type="project" value="UniProtKB-KW"/>
</dbReference>
<dbReference type="InterPro" id="IPR001584">
    <property type="entry name" value="Integrase_cat-core"/>
</dbReference>
<reference evidence="4" key="1">
    <citation type="submission" date="2019-09" db="EMBL/GenBank/DDBJ databases">
        <title>Draft genome information of white flower Hibiscus syriacus.</title>
        <authorList>
            <person name="Kim Y.-M."/>
        </authorList>
    </citation>
    <scope>NUCLEOTIDE SEQUENCE [LARGE SCALE GENOMIC DNA]</scope>
    <source>
        <strain evidence="4">YM2019G1</strain>
    </source>
</reference>
<feature type="domain" description="Integrase catalytic" evidence="3">
    <location>
        <begin position="128"/>
        <end position="218"/>
    </location>
</feature>
<organism evidence="4 5">
    <name type="scientific">Hibiscus syriacus</name>
    <name type="common">Rose of Sharon</name>
    <dbReference type="NCBI Taxonomy" id="106335"/>
    <lineage>
        <taxon>Eukaryota</taxon>
        <taxon>Viridiplantae</taxon>
        <taxon>Streptophyta</taxon>
        <taxon>Embryophyta</taxon>
        <taxon>Tracheophyta</taxon>
        <taxon>Spermatophyta</taxon>
        <taxon>Magnoliopsida</taxon>
        <taxon>eudicotyledons</taxon>
        <taxon>Gunneridae</taxon>
        <taxon>Pentapetalae</taxon>
        <taxon>rosids</taxon>
        <taxon>malvids</taxon>
        <taxon>Malvales</taxon>
        <taxon>Malvaceae</taxon>
        <taxon>Malvoideae</taxon>
        <taxon>Hibiscus</taxon>
    </lineage>
</organism>